<dbReference type="PANTHER" id="PTHR11122:SF13">
    <property type="entry name" value="GLUCOSE-6-PHOSPHATE 1-EPIMERASE"/>
    <property type="match status" value="1"/>
</dbReference>
<evidence type="ECO:0000313" key="7">
    <source>
        <dbReference type="Proteomes" id="UP000471640"/>
    </source>
</evidence>
<evidence type="ECO:0000256" key="4">
    <source>
        <dbReference type="PIRNR" id="PIRNR016020"/>
    </source>
</evidence>
<dbReference type="PIRSF" id="PIRSF016020">
    <property type="entry name" value="PHexose_mutarotase"/>
    <property type="match status" value="1"/>
</dbReference>
<keyword evidence="3 4" id="KW-0413">Isomerase</keyword>
<dbReference type="EC" id="5.1.3.15" evidence="4"/>
<sequence length="303" mass="33565">MDIDALNAEFGIAGTLRFVEGRSGFLMIEVENALATATITPFGGQVLHYRPREAPDDLLFLSDQAHFTAGKENKGGIPICWPWFGPDPEGQGRATHGFIRCLPWTLHVCEELEDGSTRIHLGITDDEATRAIWPLPFELGVEILVGSTLAVTLVSRNRGDHPMRITQGLHSYFKVGDATRIRVLGLEGCRYIDKARGAGDARIVQDGAITVGAEVNRIYEAVPARLAIEDPVLGRRIGIDTRHSRTCVVWNPWIETCREMEDLGDEDYRRFICVETVNTASEVIEIPPGQEARIGADYRVESL</sequence>
<organism evidence="6 7">
    <name type="scientific">Thiorhodococcus mannitoliphagus</name>
    <dbReference type="NCBI Taxonomy" id="329406"/>
    <lineage>
        <taxon>Bacteria</taxon>
        <taxon>Pseudomonadati</taxon>
        <taxon>Pseudomonadota</taxon>
        <taxon>Gammaproteobacteria</taxon>
        <taxon>Chromatiales</taxon>
        <taxon>Chromatiaceae</taxon>
        <taxon>Thiorhodococcus</taxon>
    </lineage>
</organism>
<dbReference type="SUPFAM" id="SSF74650">
    <property type="entry name" value="Galactose mutarotase-like"/>
    <property type="match status" value="1"/>
</dbReference>
<dbReference type="InterPro" id="IPR008183">
    <property type="entry name" value="Aldose_1/G6P_1-epimerase"/>
</dbReference>
<name>A0A6P1DR74_9GAMM</name>
<keyword evidence="7" id="KW-1185">Reference proteome</keyword>
<reference evidence="7" key="1">
    <citation type="journal article" date="2020" name="Microbiol. Resour. Announc.">
        <title>Draft Genome Sequences of Thiorhodococcus mannitoliphagus and Thiorhodococcus minor, Purple Sulfur Photosynthetic Bacteria in the Gammaproteobacterial Family Chromatiaceae.</title>
        <authorList>
            <person name="Aviles F.A."/>
            <person name="Meyer T.E."/>
            <person name="Kyndt J.A."/>
        </authorList>
    </citation>
    <scope>NUCLEOTIDE SEQUENCE [LARGE SCALE GENOMIC DNA]</scope>
    <source>
        <strain evidence="7">DSM 18266</strain>
    </source>
</reference>
<evidence type="ECO:0000256" key="5">
    <source>
        <dbReference type="PIRSR" id="PIRSR016020-1"/>
    </source>
</evidence>
<reference evidence="6 7" key="2">
    <citation type="submission" date="2020-02" db="EMBL/GenBank/DDBJ databases">
        <title>Genome sequences of Thiorhodococcus mannitoliphagus and Thiorhodococcus minor, purple sulfur photosynthetic bacteria in the gammaproteobacterial family, Chromatiaceae.</title>
        <authorList>
            <person name="Aviles F.A."/>
            <person name="Meyer T.E."/>
            <person name="Kyndt J.A."/>
        </authorList>
    </citation>
    <scope>NUCLEOTIDE SEQUENCE [LARGE SCALE GENOMIC DNA]</scope>
    <source>
        <strain evidence="6 7">DSM 18266</strain>
    </source>
</reference>
<evidence type="ECO:0000256" key="3">
    <source>
        <dbReference type="ARBA" id="ARBA00023235"/>
    </source>
</evidence>
<proteinExistence type="inferred from homology"/>
<dbReference type="InterPro" id="IPR011013">
    <property type="entry name" value="Gal_mutarotase_sf_dom"/>
</dbReference>
<protein>
    <recommendedName>
        <fullName evidence="4">Putative glucose-6-phosphate 1-epimerase</fullName>
        <ecNumber evidence="4">5.1.3.15</ecNumber>
    </recommendedName>
</protein>
<evidence type="ECO:0000256" key="1">
    <source>
        <dbReference type="ARBA" id="ARBA00001096"/>
    </source>
</evidence>
<dbReference type="CDD" id="cd09020">
    <property type="entry name" value="D-hex-6-P-epi_like"/>
    <property type="match status" value="1"/>
</dbReference>
<dbReference type="GO" id="GO:0047938">
    <property type="term" value="F:glucose-6-phosphate 1-epimerase activity"/>
    <property type="evidence" value="ECO:0007669"/>
    <property type="project" value="UniProtKB-UniRule"/>
</dbReference>
<accession>A0A6P1DR74</accession>
<dbReference type="Pfam" id="PF01263">
    <property type="entry name" value="Aldose_epim"/>
    <property type="match status" value="1"/>
</dbReference>
<dbReference type="InterPro" id="IPR014718">
    <property type="entry name" value="GH-type_carb-bd"/>
</dbReference>
<evidence type="ECO:0000256" key="2">
    <source>
        <dbReference type="ARBA" id="ARBA00005866"/>
    </source>
</evidence>
<dbReference type="GO" id="GO:0030246">
    <property type="term" value="F:carbohydrate binding"/>
    <property type="evidence" value="ECO:0007669"/>
    <property type="project" value="UniProtKB-UniRule"/>
</dbReference>
<feature type="active site" evidence="5">
    <location>
        <position position="170"/>
    </location>
</feature>
<comment type="caution">
    <text evidence="6">The sequence shown here is derived from an EMBL/GenBank/DDBJ whole genome shotgun (WGS) entry which is preliminary data.</text>
</comment>
<dbReference type="InterPro" id="IPR025532">
    <property type="entry name" value="G6P_1-epimerase"/>
</dbReference>
<dbReference type="PANTHER" id="PTHR11122">
    <property type="entry name" value="APOSPORY-ASSOCIATED PROTEIN C-RELATED"/>
    <property type="match status" value="1"/>
</dbReference>
<dbReference type="Gene3D" id="2.70.98.10">
    <property type="match status" value="1"/>
</dbReference>
<feature type="active site" evidence="5">
    <location>
        <position position="275"/>
    </location>
</feature>
<comment type="similarity">
    <text evidence="2 4">Belongs to the glucose-6-phosphate 1-epimerase family.</text>
</comment>
<dbReference type="Proteomes" id="UP000471640">
    <property type="component" value="Unassembled WGS sequence"/>
</dbReference>
<evidence type="ECO:0000313" key="6">
    <source>
        <dbReference type="EMBL" id="NEX19441.1"/>
    </source>
</evidence>
<dbReference type="GO" id="GO:0005975">
    <property type="term" value="P:carbohydrate metabolic process"/>
    <property type="evidence" value="ECO:0007669"/>
    <property type="project" value="InterPro"/>
</dbReference>
<comment type="catalytic activity">
    <reaction evidence="1">
        <text>alpha-D-glucose 6-phosphate = beta-D-glucose 6-phosphate</text>
        <dbReference type="Rhea" id="RHEA:16249"/>
        <dbReference type="ChEBI" id="CHEBI:58225"/>
        <dbReference type="ChEBI" id="CHEBI:58247"/>
        <dbReference type="EC" id="5.1.3.15"/>
    </reaction>
</comment>
<gene>
    <name evidence="6" type="ORF">G3480_03780</name>
</gene>
<dbReference type="AlphaFoldDB" id="A0A6P1DR74"/>
<dbReference type="RefSeq" id="WP_164652339.1">
    <property type="nucleotide sequence ID" value="NZ_JAAIJR010000009.1"/>
</dbReference>
<dbReference type="EMBL" id="JAAIJR010000009">
    <property type="protein sequence ID" value="NEX19441.1"/>
    <property type="molecule type" value="Genomic_DNA"/>
</dbReference>